<dbReference type="GO" id="GO:0051539">
    <property type="term" value="F:4 iron, 4 sulfur cluster binding"/>
    <property type="evidence" value="ECO:0007669"/>
    <property type="project" value="UniProtKB-KW"/>
</dbReference>
<dbReference type="SFLD" id="SFLDG01086">
    <property type="entry name" value="elongater_protein-like"/>
    <property type="match status" value="1"/>
</dbReference>
<keyword evidence="9" id="KW-1185">Reference proteome</keyword>
<evidence type="ECO:0000256" key="5">
    <source>
        <dbReference type="ARBA" id="ARBA00023004"/>
    </source>
</evidence>
<name>A0A518G7Y7_9BACT</name>
<dbReference type="Proteomes" id="UP000318017">
    <property type="component" value="Chromosome"/>
</dbReference>
<dbReference type="AlphaFoldDB" id="A0A518G7Y7"/>
<dbReference type="InterPro" id="IPR039661">
    <property type="entry name" value="ELP3"/>
</dbReference>
<organism evidence="8 9">
    <name type="scientific">Aureliella helgolandensis</name>
    <dbReference type="NCBI Taxonomy" id="2527968"/>
    <lineage>
        <taxon>Bacteria</taxon>
        <taxon>Pseudomonadati</taxon>
        <taxon>Planctomycetota</taxon>
        <taxon>Planctomycetia</taxon>
        <taxon>Pirellulales</taxon>
        <taxon>Pirellulaceae</taxon>
        <taxon>Aureliella</taxon>
    </lineage>
</organism>
<dbReference type="SUPFAM" id="SSF102114">
    <property type="entry name" value="Radical SAM enzymes"/>
    <property type="match status" value="1"/>
</dbReference>
<dbReference type="KEGG" id="ahel:Q31a_30130"/>
<keyword evidence="5" id="KW-0408">Iron</keyword>
<dbReference type="InterPro" id="IPR006638">
    <property type="entry name" value="Elp3/MiaA/NifB-like_rSAM"/>
</dbReference>
<dbReference type="Pfam" id="PF04055">
    <property type="entry name" value="Radical_SAM"/>
    <property type="match status" value="1"/>
</dbReference>
<dbReference type="InterPro" id="IPR058240">
    <property type="entry name" value="rSAM_sf"/>
</dbReference>
<dbReference type="NCBIfam" id="TIGR01212">
    <property type="entry name" value="TIGR01212 family radical SAM protein"/>
    <property type="match status" value="1"/>
</dbReference>
<keyword evidence="6" id="KW-0411">Iron-sulfur</keyword>
<dbReference type="InterPro" id="IPR023404">
    <property type="entry name" value="rSAM_horseshoe"/>
</dbReference>
<evidence type="ECO:0000256" key="6">
    <source>
        <dbReference type="ARBA" id="ARBA00023014"/>
    </source>
</evidence>
<accession>A0A518G7Y7</accession>
<evidence type="ECO:0000256" key="3">
    <source>
        <dbReference type="ARBA" id="ARBA00022691"/>
    </source>
</evidence>
<dbReference type="Gene3D" id="3.80.30.20">
    <property type="entry name" value="tm_1862 like domain"/>
    <property type="match status" value="1"/>
</dbReference>
<dbReference type="InterPro" id="IPR032432">
    <property type="entry name" value="Radical_SAM_C"/>
</dbReference>
<dbReference type="Pfam" id="PF16199">
    <property type="entry name" value="Radical_SAM_C"/>
    <property type="match status" value="1"/>
</dbReference>
<dbReference type="SMART" id="SM00729">
    <property type="entry name" value="Elp3"/>
    <property type="match status" value="1"/>
</dbReference>
<dbReference type="EMBL" id="CP036298">
    <property type="protein sequence ID" value="QDV24692.1"/>
    <property type="molecule type" value="Genomic_DNA"/>
</dbReference>
<feature type="domain" description="Radical SAM core" evidence="7">
    <location>
        <begin position="35"/>
        <end position="276"/>
    </location>
</feature>
<gene>
    <name evidence="8" type="ORF">Q31a_30130</name>
</gene>
<dbReference type="SFLD" id="SFLDG01091">
    <property type="entry name" value="uncharacterized_CHP01210-like"/>
    <property type="match status" value="1"/>
</dbReference>
<proteinExistence type="predicted"/>
<dbReference type="PROSITE" id="PS51918">
    <property type="entry name" value="RADICAL_SAM"/>
    <property type="match status" value="1"/>
</dbReference>
<dbReference type="InterPro" id="IPR005911">
    <property type="entry name" value="YhcC-like"/>
</dbReference>
<dbReference type="RefSeq" id="WP_145078675.1">
    <property type="nucleotide sequence ID" value="NZ_CP036298.1"/>
</dbReference>
<dbReference type="PANTHER" id="PTHR11135:SF1">
    <property type="entry name" value="PROTEIN YHCC"/>
    <property type="match status" value="1"/>
</dbReference>
<evidence type="ECO:0000313" key="8">
    <source>
        <dbReference type="EMBL" id="QDV24692.1"/>
    </source>
</evidence>
<sequence>MTTSIFSAPDSEFPAVDWRSLGHRYYPLNLYLKQRFGGRVQKISLDGGFTCPNVDGTVAKGGCVFCDNRSFSPSRRVRRDAIASQIQRGIDGLRRRYDTEKFLAYFQPATNTYGPLDKLRTLWETALEDERVVGLVIGTRPDCVPDDVLELVDEFAEHKYVSLELGVQTVHDASLEWMNRGHGHAAAVEAMQRVTGRKFEISLHIMLGLPGESHEMMMATADQVAAWQPAAVKIHNLYAVERTELADQVRSGEVTLMELDEYIEVLADFLERLPPDMVIERISGDAPPSNLVAPQWCLNKGTIKQRLVNVMEARNTFQGSAYQHPSPAT</sequence>
<dbReference type="PANTHER" id="PTHR11135">
    <property type="entry name" value="HISTONE ACETYLTRANSFERASE-RELATED"/>
    <property type="match status" value="1"/>
</dbReference>
<dbReference type="GO" id="GO:0003824">
    <property type="term" value="F:catalytic activity"/>
    <property type="evidence" value="ECO:0007669"/>
    <property type="project" value="InterPro"/>
</dbReference>
<evidence type="ECO:0000259" key="7">
    <source>
        <dbReference type="PROSITE" id="PS51918"/>
    </source>
</evidence>
<comment type="cofactor">
    <cofactor evidence="1">
        <name>[4Fe-4S] cluster</name>
        <dbReference type="ChEBI" id="CHEBI:49883"/>
    </cofactor>
</comment>
<keyword evidence="4" id="KW-0479">Metal-binding</keyword>
<dbReference type="CDD" id="cd01335">
    <property type="entry name" value="Radical_SAM"/>
    <property type="match status" value="1"/>
</dbReference>
<protein>
    <submittedName>
        <fullName evidence="8">Coproporphyrinogen III oxidase</fullName>
    </submittedName>
</protein>
<dbReference type="InterPro" id="IPR007197">
    <property type="entry name" value="rSAM"/>
</dbReference>
<dbReference type="GO" id="GO:0046872">
    <property type="term" value="F:metal ion binding"/>
    <property type="evidence" value="ECO:0007669"/>
    <property type="project" value="UniProtKB-KW"/>
</dbReference>
<evidence type="ECO:0000256" key="1">
    <source>
        <dbReference type="ARBA" id="ARBA00001966"/>
    </source>
</evidence>
<reference evidence="8 9" key="1">
    <citation type="submission" date="2019-02" db="EMBL/GenBank/DDBJ databases">
        <title>Deep-cultivation of Planctomycetes and their phenomic and genomic characterization uncovers novel biology.</title>
        <authorList>
            <person name="Wiegand S."/>
            <person name="Jogler M."/>
            <person name="Boedeker C."/>
            <person name="Pinto D."/>
            <person name="Vollmers J."/>
            <person name="Rivas-Marin E."/>
            <person name="Kohn T."/>
            <person name="Peeters S.H."/>
            <person name="Heuer A."/>
            <person name="Rast P."/>
            <person name="Oberbeckmann S."/>
            <person name="Bunk B."/>
            <person name="Jeske O."/>
            <person name="Meyerdierks A."/>
            <person name="Storesund J.E."/>
            <person name="Kallscheuer N."/>
            <person name="Luecker S."/>
            <person name="Lage O.M."/>
            <person name="Pohl T."/>
            <person name="Merkel B.J."/>
            <person name="Hornburger P."/>
            <person name="Mueller R.-W."/>
            <person name="Bruemmer F."/>
            <person name="Labrenz M."/>
            <person name="Spormann A.M."/>
            <person name="Op den Camp H."/>
            <person name="Overmann J."/>
            <person name="Amann R."/>
            <person name="Jetten M.S.M."/>
            <person name="Mascher T."/>
            <person name="Medema M.H."/>
            <person name="Devos D.P."/>
            <person name="Kaster A.-K."/>
            <person name="Ovreas L."/>
            <person name="Rohde M."/>
            <person name="Galperin M.Y."/>
            <person name="Jogler C."/>
        </authorList>
    </citation>
    <scope>NUCLEOTIDE SEQUENCE [LARGE SCALE GENOMIC DNA]</scope>
    <source>
        <strain evidence="8 9">Q31a</strain>
    </source>
</reference>
<evidence type="ECO:0000256" key="2">
    <source>
        <dbReference type="ARBA" id="ARBA00022485"/>
    </source>
</evidence>
<keyword evidence="2" id="KW-0004">4Fe-4S</keyword>
<dbReference type="OrthoDB" id="9801689at2"/>
<keyword evidence="3" id="KW-0949">S-adenosyl-L-methionine</keyword>
<dbReference type="SFLD" id="SFLDS00029">
    <property type="entry name" value="Radical_SAM"/>
    <property type="match status" value="1"/>
</dbReference>
<evidence type="ECO:0000313" key="9">
    <source>
        <dbReference type="Proteomes" id="UP000318017"/>
    </source>
</evidence>
<evidence type="ECO:0000256" key="4">
    <source>
        <dbReference type="ARBA" id="ARBA00022723"/>
    </source>
</evidence>